<dbReference type="InterPro" id="IPR036465">
    <property type="entry name" value="vWFA_dom_sf"/>
</dbReference>
<feature type="domain" description="VWFA" evidence="10">
    <location>
        <begin position="528"/>
        <end position="680"/>
    </location>
</feature>
<keyword evidence="12" id="KW-1185">Reference proteome</keyword>
<organism evidence="11 12">
    <name type="scientific">Callorhinchus milii</name>
    <name type="common">Ghost shark</name>
    <dbReference type="NCBI Taxonomy" id="7868"/>
    <lineage>
        <taxon>Eukaryota</taxon>
        <taxon>Metazoa</taxon>
        <taxon>Chordata</taxon>
        <taxon>Craniata</taxon>
        <taxon>Vertebrata</taxon>
        <taxon>Chondrichthyes</taxon>
        <taxon>Holocephali</taxon>
        <taxon>Chimaeriformes</taxon>
        <taxon>Callorhinchidae</taxon>
        <taxon>Callorhinchus</taxon>
    </lineage>
</organism>
<feature type="domain" description="VWFA" evidence="10">
    <location>
        <begin position="74"/>
        <end position="246"/>
    </location>
</feature>
<keyword evidence="4" id="KW-0732">Signal</keyword>
<dbReference type="PRINTS" id="PR00453">
    <property type="entry name" value="VWFADOMAIN"/>
</dbReference>
<dbReference type="Proteomes" id="UP000314986">
    <property type="component" value="Unassembled WGS sequence"/>
</dbReference>
<keyword evidence="5" id="KW-0677">Repeat</keyword>
<evidence type="ECO:0000256" key="3">
    <source>
        <dbReference type="ARBA" id="ARBA00022530"/>
    </source>
</evidence>
<comment type="subcellular location">
    <subcellularLocation>
        <location evidence="1">Secreted</location>
        <location evidence="1">Extracellular space</location>
        <location evidence="1">Extracellular matrix</location>
    </subcellularLocation>
</comment>
<dbReference type="SUPFAM" id="SSF53300">
    <property type="entry name" value="vWA-like"/>
    <property type="match status" value="3"/>
</dbReference>
<reference evidence="12" key="1">
    <citation type="journal article" date="2006" name="Science">
        <title>Ancient noncoding elements conserved in the human genome.</title>
        <authorList>
            <person name="Venkatesh B."/>
            <person name="Kirkness E.F."/>
            <person name="Loh Y.H."/>
            <person name="Halpern A.L."/>
            <person name="Lee A.P."/>
            <person name="Johnson J."/>
            <person name="Dandona N."/>
            <person name="Viswanathan L.D."/>
            <person name="Tay A."/>
            <person name="Venter J.C."/>
            <person name="Strausberg R.L."/>
            <person name="Brenner S."/>
        </authorList>
    </citation>
    <scope>NUCLEOTIDE SEQUENCE [LARGE SCALE GENOMIC DNA]</scope>
</reference>
<evidence type="ECO:0000256" key="7">
    <source>
        <dbReference type="ARBA" id="ARBA00023119"/>
    </source>
</evidence>
<dbReference type="PANTHER" id="PTHR24020:SF86">
    <property type="entry name" value="COLLAGEN, TYPE VI, ALPHA 4"/>
    <property type="match status" value="1"/>
</dbReference>
<keyword evidence="2" id="KW-0964">Secreted</keyword>
<name>A0A4W3J1J4_CALMI</name>
<evidence type="ECO:0000256" key="1">
    <source>
        <dbReference type="ARBA" id="ARBA00004498"/>
    </source>
</evidence>
<evidence type="ECO:0000256" key="9">
    <source>
        <dbReference type="SAM" id="Phobius"/>
    </source>
</evidence>
<dbReference type="FunFam" id="3.40.50.410:FF:000004">
    <property type="entry name" value="collagen alpha-6(VI) chain"/>
    <property type="match status" value="1"/>
</dbReference>
<dbReference type="GO" id="GO:0007155">
    <property type="term" value="P:cell adhesion"/>
    <property type="evidence" value="ECO:0007669"/>
    <property type="project" value="UniProtKB-KW"/>
</dbReference>
<dbReference type="InterPro" id="IPR002035">
    <property type="entry name" value="VWF_A"/>
</dbReference>
<evidence type="ECO:0000313" key="12">
    <source>
        <dbReference type="Proteomes" id="UP000314986"/>
    </source>
</evidence>
<reference evidence="12" key="2">
    <citation type="journal article" date="2007" name="PLoS Biol.">
        <title>Survey sequencing and comparative analysis of the elephant shark (Callorhinchus milii) genome.</title>
        <authorList>
            <person name="Venkatesh B."/>
            <person name="Kirkness E.F."/>
            <person name="Loh Y.H."/>
            <person name="Halpern A.L."/>
            <person name="Lee A.P."/>
            <person name="Johnson J."/>
            <person name="Dandona N."/>
            <person name="Viswanathan L.D."/>
            <person name="Tay A."/>
            <person name="Venter J.C."/>
            <person name="Strausberg R.L."/>
            <person name="Brenner S."/>
        </authorList>
    </citation>
    <scope>NUCLEOTIDE SEQUENCE [LARGE SCALE GENOMIC DNA]</scope>
</reference>
<evidence type="ECO:0000313" key="11">
    <source>
        <dbReference type="Ensembl" id="ENSCMIP00000035797.1"/>
    </source>
</evidence>
<feature type="domain" description="VWFA" evidence="10">
    <location>
        <begin position="335"/>
        <end position="515"/>
    </location>
</feature>
<feature type="transmembrane region" description="Helical" evidence="9">
    <location>
        <begin position="257"/>
        <end position="275"/>
    </location>
</feature>
<evidence type="ECO:0000256" key="2">
    <source>
        <dbReference type="ARBA" id="ARBA00022525"/>
    </source>
</evidence>
<reference evidence="11" key="4">
    <citation type="submission" date="2025-08" db="UniProtKB">
        <authorList>
            <consortium name="Ensembl"/>
        </authorList>
    </citation>
    <scope>IDENTIFICATION</scope>
</reference>
<dbReference type="FunFam" id="3.40.50.410:FF:000003">
    <property type="entry name" value="Collagen type VI alpha 3 chain"/>
    <property type="match status" value="2"/>
</dbReference>
<proteinExistence type="predicted"/>
<accession>A0A4W3J1J4</accession>
<dbReference type="GeneTree" id="ENSGT00940000156462"/>
<keyword evidence="8" id="KW-0325">Glycoprotein</keyword>
<dbReference type="Pfam" id="PF00092">
    <property type="entry name" value="VWA"/>
    <property type="match status" value="3"/>
</dbReference>
<keyword evidence="9" id="KW-1133">Transmembrane helix</keyword>
<evidence type="ECO:0000256" key="4">
    <source>
        <dbReference type="ARBA" id="ARBA00022729"/>
    </source>
</evidence>
<dbReference type="PANTHER" id="PTHR24020">
    <property type="entry name" value="COLLAGEN ALPHA"/>
    <property type="match status" value="1"/>
</dbReference>
<reference evidence="11" key="5">
    <citation type="submission" date="2025-09" db="UniProtKB">
        <authorList>
            <consortium name="Ensembl"/>
        </authorList>
    </citation>
    <scope>IDENTIFICATION</scope>
</reference>
<evidence type="ECO:0000256" key="8">
    <source>
        <dbReference type="ARBA" id="ARBA00023180"/>
    </source>
</evidence>
<dbReference type="Gene3D" id="3.40.50.410">
    <property type="entry name" value="von Willebrand factor, type A domain"/>
    <property type="match status" value="3"/>
</dbReference>
<dbReference type="PROSITE" id="PS50234">
    <property type="entry name" value="VWFA"/>
    <property type="match status" value="3"/>
</dbReference>
<keyword evidence="3" id="KW-0272">Extracellular matrix</keyword>
<keyword evidence="9" id="KW-0472">Membrane</keyword>
<evidence type="ECO:0000259" key="10">
    <source>
        <dbReference type="PROSITE" id="PS50234"/>
    </source>
</evidence>
<sequence length="791" mass="88107">MRKWVRERVRPAPLLPISGSLSGGKNSSKKIWSLNTQLFVGHYFVQLVAVFHLQNKQSIHFTVYYCIDYFDKRDIVFLIDGSANIGKGFPIVREFLSRMIGNFDAGEEKVRFGVTQFSENPRTEFLLNTYSTKNEMLSAVKKLKLKRGKKLNIGAALDHVMKNAFAASAGSRLKSSVPQILLLLTSEKSRDDISQQAAKLREMGIVTFTVGVKKANQAQLEQIAYAPKLAFSLSNANHCQPNNNNLVTRSMTVRGTLLCYLIGVQHILILCWYVIPMGFPGVIQCKYTLVHQTKGREMVDKCAVQEMERRMRAYISGSAKRLFFLKDDRTATSADIVFLVDASRSIGQENFPYVREFLFRVIKAFDIGEETVRFGLVQYGDRPQTEFRLNTYVTKQDILFHVWNMSFKGGGTKTGLGLEYVSKDQLSEAAGSRAGQGVPQIVVVLTDGHSQDDVGPPAASLKSADVMVFAIGVRQAVEWELKEIASAPHWRFIYRLNDFSIKLVAKYPCRLSRKLFNVRISISQETADLVFLIDGSNNVGRANFAHVRDFMVNFIENLDVGPDTIRIGVAQYSDDPSAEFYLNTYSTKTQVLDAVKGLQLRGGEELKTGAALQFLVDSYFTESAGSRAGDGVPQAVFLITSNVSSDDISQAEQALKEGSINAFCIGVRNADPNELTQIASFSTFIAICGPGGIYSLDLYCRRRYVCFQLSLYCLQPYSMCKVTPCRLAGHWLNCKLVGTGEAFLLFRRSSIPSLTGITVTNKSLLQRKDTVLLCPRADCERVLGGQGNNSI</sequence>
<protein>
    <recommendedName>
        <fullName evidence="10">VWFA domain-containing protein</fullName>
    </recommendedName>
</protein>
<dbReference type="InterPro" id="IPR050525">
    <property type="entry name" value="ECM_Assembly_Org"/>
</dbReference>
<dbReference type="GO" id="GO:0005581">
    <property type="term" value="C:collagen trimer"/>
    <property type="evidence" value="ECO:0007669"/>
    <property type="project" value="UniProtKB-KW"/>
</dbReference>
<evidence type="ECO:0000256" key="5">
    <source>
        <dbReference type="ARBA" id="ARBA00022737"/>
    </source>
</evidence>
<evidence type="ECO:0000256" key="6">
    <source>
        <dbReference type="ARBA" id="ARBA00022889"/>
    </source>
</evidence>
<dbReference type="SMART" id="SM00327">
    <property type="entry name" value="VWA"/>
    <property type="match status" value="3"/>
</dbReference>
<dbReference type="Ensembl" id="ENSCMIT00000036326.1">
    <property type="protein sequence ID" value="ENSCMIP00000035797.1"/>
    <property type="gene ID" value="ENSCMIG00000015138.1"/>
</dbReference>
<dbReference type="AlphaFoldDB" id="A0A4W3J1J4"/>
<keyword evidence="6" id="KW-0130">Cell adhesion</keyword>
<keyword evidence="7" id="KW-0176">Collagen</keyword>
<keyword evidence="9" id="KW-0812">Transmembrane</keyword>
<reference evidence="12" key="3">
    <citation type="journal article" date="2014" name="Nature">
        <title>Elephant shark genome provides unique insights into gnathostome evolution.</title>
        <authorList>
            <consortium name="International Elephant Shark Genome Sequencing Consortium"/>
            <person name="Venkatesh B."/>
            <person name="Lee A.P."/>
            <person name="Ravi V."/>
            <person name="Maurya A.K."/>
            <person name="Lian M.M."/>
            <person name="Swann J.B."/>
            <person name="Ohta Y."/>
            <person name="Flajnik M.F."/>
            <person name="Sutoh Y."/>
            <person name="Kasahara M."/>
            <person name="Hoon S."/>
            <person name="Gangu V."/>
            <person name="Roy S.W."/>
            <person name="Irimia M."/>
            <person name="Korzh V."/>
            <person name="Kondrychyn I."/>
            <person name="Lim Z.W."/>
            <person name="Tay B.H."/>
            <person name="Tohari S."/>
            <person name="Kong K.W."/>
            <person name="Ho S."/>
            <person name="Lorente-Galdos B."/>
            <person name="Quilez J."/>
            <person name="Marques-Bonet T."/>
            <person name="Raney B.J."/>
            <person name="Ingham P.W."/>
            <person name="Tay A."/>
            <person name="Hillier L.W."/>
            <person name="Minx P."/>
            <person name="Boehm T."/>
            <person name="Wilson R.K."/>
            <person name="Brenner S."/>
            <person name="Warren W.C."/>
        </authorList>
    </citation>
    <scope>NUCLEOTIDE SEQUENCE [LARGE SCALE GENOMIC DNA]</scope>
</reference>